<name>A6G4R8_9BACT</name>
<dbReference type="STRING" id="391625.PPSIR1_27518"/>
<keyword evidence="2" id="KW-0449">Lipoprotein</keyword>
<dbReference type="RefSeq" id="WP_006971717.1">
    <property type="nucleotide sequence ID" value="NZ_ABCS01000022.1"/>
</dbReference>
<dbReference type="EMBL" id="ABCS01000022">
    <property type="protein sequence ID" value="EDM79188.1"/>
    <property type="molecule type" value="Genomic_DNA"/>
</dbReference>
<dbReference type="PANTHER" id="PTHR41339:SF1">
    <property type="entry name" value="SECRETED PROTEIN"/>
    <property type="match status" value="1"/>
</dbReference>
<feature type="compositionally biased region" description="Acidic residues" evidence="1">
    <location>
        <begin position="10"/>
        <end position="25"/>
    </location>
</feature>
<evidence type="ECO:0000313" key="3">
    <source>
        <dbReference type="Proteomes" id="UP000005801"/>
    </source>
</evidence>
<accession>A6G4R8</accession>
<gene>
    <name evidence="2" type="ORF">PPSIR1_27518</name>
</gene>
<dbReference type="PANTHER" id="PTHR41339">
    <property type="entry name" value="LIPL48"/>
    <property type="match status" value="1"/>
</dbReference>
<evidence type="ECO:0000256" key="1">
    <source>
        <dbReference type="SAM" id="MobiDB-lite"/>
    </source>
</evidence>
<organism evidence="2 3">
    <name type="scientific">Plesiocystis pacifica SIR-1</name>
    <dbReference type="NCBI Taxonomy" id="391625"/>
    <lineage>
        <taxon>Bacteria</taxon>
        <taxon>Pseudomonadati</taxon>
        <taxon>Myxococcota</taxon>
        <taxon>Polyangia</taxon>
        <taxon>Nannocystales</taxon>
        <taxon>Nannocystaceae</taxon>
        <taxon>Plesiocystis</taxon>
    </lineage>
</organism>
<dbReference type="Proteomes" id="UP000005801">
    <property type="component" value="Unassembled WGS sequence"/>
</dbReference>
<feature type="region of interest" description="Disordered" evidence="1">
    <location>
        <begin position="1"/>
        <end position="26"/>
    </location>
</feature>
<reference evidence="2 3" key="1">
    <citation type="submission" date="2007-06" db="EMBL/GenBank/DDBJ databases">
        <authorList>
            <person name="Shimkets L."/>
            <person name="Ferriera S."/>
            <person name="Johnson J."/>
            <person name="Kravitz S."/>
            <person name="Beeson K."/>
            <person name="Sutton G."/>
            <person name="Rogers Y.-H."/>
            <person name="Friedman R."/>
            <person name="Frazier M."/>
            <person name="Venter J.C."/>
        </authorList>
    </citation>
    <scope>NUCLEOTIDE SEQUENCE [LARGE SCALE GENOMIC DNA]</scope>
    <source>
        <strain evidence="2 3">SIR-1</strain>
    </source>
</reference>
<comment type="caution">
    <text evidence="2">The sequence shown here is derived from an EMBL/GenBank/DDBJ whole genome shotgun (WGS) entry which is preliminary data.</text>
</comment>
<protein>
    <submittedName>
        <fullName evidence="2">Putative lipoprotein</fullName>
    </submittedName>
</protein>
<dbReference type="AlphaFoldDB" id="A6G4R8"/>
<keyword evidence="3" id="KW-1185">Reference proteome</keyword>
<dbReference type="eggNOG" id="COG3291">
    <property type="taxonomic scope" value="Bacteria"/>
</dbReference>
<dbReference type="OrthoDB" id="237393at2"/>
<proteinExistence type="predicted"/>
<evidence type="ECO:0000313" key="2">
    <source>
        <dbReference type="EMBL" id="EDM79188.1"/>
    </source>
</evidence>
<sequence>MATTGCPSDDGGEDEAGETAGDEVGGDLVEVNADINEDTTWTADKIYVLTSEIYVNGATLTIEPGTLVRGASGSALIIEKDAMLVADGTADEPIVFTSNNIGNSPTSGDWGGLVLLGTAGINLAGGIGQAEGFTNPPEYGGGESPDTAHNCGTLRYVRVEYAGFAISEGNELNGITFFACGTDTTVSYVQSHMGLDDGIEMFGGGFDADHIVVTGANDDSLDMDQGFQGRVQHVFIHQNPEVGDNCFEVSNQGTDFAATPKTNPEICNATCVGSGSTGEKSKGLTIKEGTHGSWYASIFTNATNEATNLSDDATADEAVAGNIAIENNIFVANLGATEHASGSDTVPAADWAAWIADAARANLTDDPGLASADWGAPNPMPANDVTGNGMGCDGTSYIGAVDPAGEDWTAASWINYVP</sequence>